<evidence type="ECO:0000256" key="2">
    <source>
        <dbReference type="ARBA" id="ARBA00023159"/>
    </source>
</evidence>
<keyword evidence="3 5" id="KW-0804">Transcription</keyword>
<evidence type="ECO:0000256" key="1">
    <source>
        <dbReference type="ARBA" id="ARBA00023015"/>
    </source>
</evidence>
<comment type="function">
    <text evidence="5">Acts both as a regulator of telomere function and as a transcription regulator. Involved in the regulation of telomere length and protection as a component of the shelterin complex (telosome). Does not bind DNA directly: recruited to telomeric double-stranded 5'-TTAGGG-3' repeats via its interaction with terf2. Independently of its function in telomeres, also acts as a transcription regulator: recruited to extratelomeric 5'-TTAGGG-3' sites via its association with terf2 or other factors, and regulates gene expression.</text>
</comment>
<evidence type="ECO:0000259" key="7">
    <source>
        <dbReference type="Pfam" id="PF11626"/>
    </source>
</evidence>
<protein>
    <recommendedName>
        <fullName evidence="5">Telomeric repeat-binding factor 2-interacting protein 1</fullName>
        <shortName evidence="5">TERF2-interacting telomeric protein 1</shortName>
    </recommendedName>
    <alternativeName>
        <fullName evidence="5">Repressor/activator protein 1 homolog</fullName>
    </alternativeName>
</protein>
<dbReference type="AlphaFoldDB" id="A0AAW1ASM9"/>
<dbReference type="PANTHER" id="PTHR16466:SF6">
    <property type="entry name" value="TELOMERIC REPEAT-BINDING FACTOR 2-INTERACTING PROTEIN 1"/>
    <property type="match status" value="1"/>
</dbReference>
<accession>A0AAW1ASM9</accession>
<dbReference type="Proteomes" id="UP001474421">
    <property type="component" value="Unassembled WGS sequence"/>
</dbReference>
<comment type="subcellular location">
    <subcellularLocation>
        <location evidence="5">Nucleus</location>
    </subcellularLocation>
    <subcellularLocation>
        <location evidence="5">Chromosome</location>
        <location evidence="5">Telomere</location>
    </subcellularLocation>
</comment>
<dbReference type="PANTHER" id="PTHR16466">
    <property type="entry name" value="TELOMERE REPEAT-BINDING FACTOR 2-INTERACTING PROTEIN 1"/>
    <property type="match status" value="1"/>
</dbReference>
<feature type="domain" description="TRF2-interacting telomeric protein/Rap1 C-terminal" evidence="7">
    <location>
        <begin position="135"/>
        <end position="210"/>
    </location>
</feature>
<keyword evidence="9" id="KW-1185">Reference proteome</keyword>
<dbReference type="GO" id="GO:0031848">
    <property type="term" value="P:protection from non-homologous end joining at telomere"/>
    <property type="evidence" value="ECO:0007669"/>
    <property type="project" value="TreeGrafter"/>
</dbReference>
<dbReference type="GO" id="GO:0070187">
    <property type="term" value="C:shelterin complex"/>
    <property type="evidence" value="ECO:0007669"/>
    <property type="project" value="TreeGrafter"/>
</dbReference>
<evidence type="ECO:0000313" key="9">
    <source>
        <dbReference type="Proteomes" id="UP001474421"/>
    </source>
</evidence>
<evidence type="ECO:0000256" key="5">
    <source>
        <dbReference type="RuleBase" id="RU367107"/>
    </source>
</evidence>
<keyword evidence="1 5" id="KW-0805">Transcription regulation</keyword>
<keyword evidence="2 5" id="KW-0010">Activator</keyword>
<comment type="similarity">
    <text evidence="5">Belongs to the RAP1 family.</text>
</comment>
<evidence type="ECO:0000313" key="8">
    <source>
        <dbReference type="EMBL" id="KAK9392574.1"/>
    </source>
</evidence>
<comment type="subunit">
    <text evidence="5">Homodimer.</text>
</comment>
<evidence type="ECO:0000256" key="4">
    <source>
        <dbReference type="ARBA" id="ARBA00023242"/>
    </source>
</evidence>
<name>A0AAW1ASM9_CROAD</name>
<keyword evidence="5" id="KW-0779">Telomere</keyword>
<gene>
    <name evidence="8" type="ORF">NXF25_016663</name>
</gene>
<sequence>MRGSGRSCGGFPSTPAPAKKDPEVAGKRPFPPASGPASGRAPMEGPRVPALFPRAIRELEQEDGEPSGWAKPGVPGPPGLGNSRESQAPPAAPRTVEICEVSVVRPSRRSPESEGRPEPPSAALALAVKDMKRLMGEFGVDLATVTQAFLKNSGEVAAVASCLRTGRRPDGHPFWNRQDDEDLLKGREGARNNLETKYGIGNVNKRVLFRASSCQE</sequence>
<proteinExistence type="inferred from homology"/>
<evidence type="ECO:0000256" key="6">
    <source>
        <dbReference type="SAM" id="MobiDB-lite"/>
    </source>
</evidence>
<evidence type="ECO:0000256" key="3">
    <source>
        <dbReference type="ARBA" id="ARBA00023163"/>
    </source>
</evidence>
<dbReference type="GO" id="GO:0010833">
    <property type="term" value="P:telomere maintenance via telomere lengthening"/>
    <property type="evidence" value="ECO:0007669"/>
    <property type="project" value="UniProtKB-UniRule"/>
</dbReference>
<feature type="region of interest" description="Disordered" evidence="6">
    <location>
        <begin position="1"/>
        <end position="122"/>
    </location>
</feature>
<dbReference type="InterPro" id="IPR021661">
    <property type="entry name" value="Rap1_C"/>
</dbReference>
<keyword evidence="4 5" id="KW-0539">Nucleus</keyword>
<dbReference type="GO" id="GO:0042162">
    <property type="term" value="F:telomeric DNA binding"/>
    <property type="evidence" value="ECO:0007669"/>
    <property type="project" value="TreeGrafter"/>
</dbReference>
<reference evidence="8 9" key="1">
    <citation type="journal article" date="2024" name="Proc. Natl. Acad. Sci. U.S.A.">
        <title>The genetic regulatory architecture and epigenomic basis for age-related changes in rattlesnake venom.</title>
        <authorList>
            <person name="Hogan M.P."/>
            <person name="Holding M.L."/>
            <person name="Nystrom G.S."/>
            <person name="Colston T.J."/>
            <person name="Bartlett D.A."/>
            <person name="Mason A.J."/>
            <person name="Ellsworth S.A."/>
            <person name="Rautsaw R.M."/>
            <person name="Lawrence K.C."/>
            <person name="Strickland J.L."/>
            <person name="He B."/>
            <person name="Fraser P."/>
            <person name="Margres M.J."/>
            <person name="Gilbert D.M."/>
            <person name="Gibbs H.L."/>
            <person name="Parkinson C.L."/>
            <person name="Rokyta D.R."/>
        </authorList>
    </citation>
    <scope>NUCLEOTIDE SEQUENCE [LARGE SCALE GENOMIC DNA]</scope>
    <source>
        <strain evidence="8">DRR0105</strain>
    </source>
</reference>
<dbReference type="Pfam" id="PF11626">
    <property type="entry name" value="Rap1_C"/>
    <property type="match status" value="1"/>
</dbReference>
<organism evidence="8 9">
    <name type="scientific">Crotalus adamanteus</name>
    <name type="common">Eastern diamondback rattlesnake</name>
    <dbReference type="NCBI Taxonomy" id="8729"/>
    <lineage>
        <taxon>Eukaryota</taxon>
        <taxon>Metazoa</taxon>
        <taxon>Chordata</taxon>
        <taxon>Craniata</taxon>
        <taxon>Vertebrata</taxon>
        <taxon>Euteleostomi</taxon>
        <taxon>Lepidosauria</taxon>
        <taxon>Squamata</taxon>
        <taxon>Bifurcata</taxon>
        <taxon>Unidentata</taxon>
        <taxon>Episquamata</taxon>
        <taxon>Toxicofera</taxon>
        <taxon>Serpentes</taxon>
        <taxon>Colubroidea</taxon>
        <taxon>Viperidae</taxon>
        <taxon>Crotalinae</taxon>
        <taxon>Crotalus</taxon>
    </lineage>
</organism>
<keyword evidence="5" id="KW-0158">Chromosome</keyword>
<dbReference type="EMBL" id="JAOTOJ010000015">
    <property type="protein sequence ID" value="KAK9392574.1"/>
    <property type="molecule type" value="Genomic_DNA"/>
</dbReference>
<dbReference type="InterPro" id="IPR039595">
    <property type="entry name" value="TE2IP/Rap1"/>
</dbReference>
<comment type="caution">
    <text evidence="8">The sequence shown here is derived from an EMBL/GenBank/DDBJ whole genome shotgun (WGS) entry which is preliminary data.</text>
</comment>
<dbReference type="GO" id="GO:0006355">
    <property type="term" value="P:regulation of DNA-templated transcription"/>
    <property type="evidence" value="ECO:0007669"/>
    <property type="project" value="UniProtKB-UniRule"/>
</dbReference>